<dbReference type="EMBL" id="MK719701">
    <property type="protein sequence ID" value="QCQ57943.1"/>
    <property type="molecule type" value="Genomic_DNA"/>
</dbReference>
<evidence type="ECO:0000313" key="1">
    <source>
        <dbReference type="EMBL" id="QCQ57943.1"/>
    </source>
</evidence>
<protein>
    <submittedName>
        <fullName evidence="1">Uncharacterized protein</fullName>
    </submittedName>
</protein>
<reference evidence="1 2" key="1">
    <citation type="submission" date="2019-03" db="EMBL/GenBank/DDBJ databases">
        <title>Genomic and seasonal variations among aquatic phages infecting the Baltic Sea Gammaproteobacteria Rheinheimera sp. bal341.</title>
        <authorList>
            <person name="Nilsson E."/>
            <person name="Li K."/>
            <person name="Fridlund J."/>
            <person name="Sulcius S."/>
            <person name="Bunse C."/>
            <person name="Karlsson C.M.G."/>
            <person name="Lindh M."/>
            <person name="Lundin D."/>
            <person name="Pinhassi J."/>
            <person name="Holmfeldt K."/>
        </authorList>
    </citation>
    <scope>NUCLEOTIDE SEQUENCE [LARGE SCALE GENOMIC DNA]</scope>
</reference>
<accession>A0A4P8MVT7</accession>
<dbReference type="Proteomes" id="UP000304214">
    <property type="component" value="Segment"/>
</dbReference>
<proteinExistence type="predicted"/>
<evidence type="ECO:0000313" key="2">
    <source>
        <dbReference type="Proteomes" id="UP000304214"/>
    </source>
</evidence>
<name>A0A4P8MVT7_9CAUD</name>
<sequence length="84" mass="9246">MSKEIKVYQSRNLSDYSKKLVELVKAGNEVLLDQCISMLGKIYTIKYYEPEAVVEETVEEAAVSSEGVTTKAVKKPRGGSASTK</sequence>
<organism evidence="1 2">
    <name type="scientific">Rheinheimera phage vB_RspM_Barba1A</name>
    <dbReference type="NCBI Taxonomy" id="2565659"/>
    <lineage>
        <taxon>Viruses</taxon>
        <taxon>Duplodnaviria</taxon>
        <taxon>Heunggongvirae</taxon>
        <taxon>Uroviricota</taxon>
        <taxon>Caudoviricetes</taxon>
        <taxon>Barbavirus</taxon>
        <taxon>Barbavirus barba18A</taxon>
    </lineage>
</organism>
<gene>
    <name evidence="1" type="ORF">Barba1A_gp092</name>
</gene>